<evidence type="ECO:0000256" key="7">
    <source>
        <dbReference type="ARBA" id="ARBA00068457"/>
    </source>
</evidence>
<dbReference type="KEGG" id="bgj:AWC36_06190"/>
<evidence type="ECO:0000256" key="3">
    <source>
        <dbReference type="ARBA" id="ARBA00022553"/>
    </source>
</evidence>
<dbReference type="GeneID" id="70906370"/>
<dbReference type="NCBIfam" id="NF009941">
    <property type="entry name" value="PRK13404.1"/>
    <property type="match status" value="1"/>
</dbReference>
<dbReference type="PANTHER" id="PTHR11647">
    <property type="entry name" value="HYDRANTOINASE/DIHYDROPYRIMIDINASE FAMILY MEMBER"/>
    <property type="match status" value="1"/>
</dbReference>
<keyword evidence="3" id="KW-0597">Phosphoprotein</keyword>
<evidence type="ECO:0000256" key="2">
    <source>
        <dbReference type="ARBA" id="ARBA00008829"/>
    </source>
</evidence>
<dbReference type="Pfam" id="PF01979">
    <property type="entry name" value="Amidohydro_1"/>
    <property type="match status" value="1"/>
</dbReference>
<dbReference type="InterPro" id="IPR032466">
    <property type="entry name" value="Metal_Hydrolase"/>
</dbReference>
<comment type="PTM">
    <text evidence="8">Carbamylation allows a single lysine to coordinate two divalent metal cations.</text>
</comment>
<dbReference type="NCBIfam" id="TIGR02033">
    <property type="entry name" value="D-hydantoinase"/>
    <property type="match status" value="1"/>
</dbReference>
<comment type="caution">
    <text evidence="10">The sequence shown here is derived from an EMBL/GenBank/DDBJ whole genome shotgun (WGS) entry which is preliminary data.</text>
</comment>
<dbReference type="Gene3D" id="3.20.20.140">
    <property type="entry name" value="Metal-dependent hydrolases"/>
    <property type="match status" value="1"/>
</dbReference>
<comment type="function">
    <text evidence="6">Catalyzes the stereospecific hydrolysis of the cyclic amide bond of D-hydantoin derivatives.</text>
</comment>
<evidence type="ECO:0000259" key="9">
    <source>
        <dbReference type="Pfam" id="PF01979"/>
    </source>
</evidence>
<evidence type="ECO:0000256" key="1">
    <source>
        <dbReference type="ARBA" id="ARBA00001947"/>
    </source>
</evidence>
<comment type="cofactor">
    <cofactor evidence="1">
        <name>Zn(2+)</name>
        <dbReference type="ChEBI" id="CHEBI:29105"/>
    </cofactor>
</comment>
<dbReference type="GO" id="GO:0046872">
    <property type="term" value="F:metal ion binding"/>
    <property type="evidence" value="ECO:0007669"/>
    <property type="project" value="UniProtKB-KW"/>
</dbReference>
<evidence type="ECO:0000313" key="11">
    <source>
        <dbReference type="Proteomes" id="UP000285972"/>
    </source>
</evidence>
<dbReference type="GO" id="GO:0016812">
    <property type="term" value="F:hydrolase activity, acting on carbon-nitrogen (but not peptide) bonds, in cyclic amides"/>
    <property type="evidence" value="ECO:0007669"/>
    <property type="project" value="TreeGrafter"/>
</dbReference>
<name>A0AAE8JM24_9GAMM</name>
<dbReference type="InterPro" id="IPR011059">
    <property type="entry name" value="Metal-dep_hydrolase_composite"/>
</dbReference>
<organism evidence="10 11">
    <name type="scientific">Brenneria goodwinii</name>
    <dbReference type="NCBI Taxonomy" id="1109412"/>
    <lineage>
        <taxon>Bacteria</taxon>
        <taxon>Pseudomonadati</taxon>
        <taxon>Pseudomonadota</taxon>
        <taxon>Gammaproteobacteria</taxon>
        <taxon>Enterobacterales</taxon>
        <taxon>Pectobacteriaceae</taxon>
        <taxon>Brenneria</taxon>
    </lineage>
</organism>
<dbReference type="InterPro" id="IPR050378">
    <property type="entry name" value="Metallo-dep_Hydrolases_sf"/>
</dbReference>
<evidence type="ECO:0000256" key="6">
    <source>
        <dbReference type="ARBA" id="ARBA00055040"/>
    </source>
</evidence>
<dbReference type="PANTHER" id="PTHR11647:SF1">
    <property type="entry name" value="COLLAPSIN RESPONSE MEDIATOR PROTEIN"/>
    <property type="match status" value="1"/>
</dbReference>
<evidence type="ECO:0000256" key="4">
    <source>
        <dbReference type="ARBA" id="ARBA00022723"/>
    </source>
</evidence>
<dbReference type="EMBL" id="MJLX01000044">
    <property type="protein sequence ID" value="RLM20839.1"/>
    <property type="molecule type" value="Genomic_DNA"/>
</dbReference>
<dbReference type="SUPFAM" id="SSF51338">
    <property type="entry name" value="Composite domain of metallo-dependent hydrolases"/>
    <property type="match status" value="2"/>
</dbReference>
<dbReference type="CDD" id="cd01314">
    <property type="entry name" value="D-HYD"/>
    <property type="match status" value="1"/>
</dbReference>
<dbReference type="AlphaFoldDB" id="A0AAE8JM24"/>
<dbReference type="GO" id="GO:0005829">
    <property type="term" value="C:cytosol"/>
    <property type="evidence" value="ECO:0007669"/>
    <property type="project" value="TreeGrafter"/>
</dbReference>
<feature type="domain" description="Amidohydrolase-related" evidence="9">
    <location>
        <begin position="48"/>
        <end position="438"/>
    </location>
</feature>
<dbReference type="FunFam" id="3.20.20.140:FF:000217">
    <property type="entry name" value="Dihydropyrimidinase-related protein 1"/>
    <property type="match status" value="1"/>
</dbReference>
<evidence type="ECO:0000256" key="5">
    <source>
        <dbReference type="ARBA" id="ARBA00022801"/>
    </source>
</evidence>
<dbReference type="Gene3D" id="2.30.40.10">
    <property type="entry name" value="Urease, subunit C, domain 1"/>
    <property type="match status" value="1"/>
</dbReference>
<reference evidence="10 11" key="1">
    <citation type="submission" date="2016-09" db="EMBL/GenBank/DDBJ databases">
        <authorList>
            <person name="Doonan J."/>
            <person name="Pachebat J.A."/>
            <person name="Golyshin P.N."/>
            <person name="Denman S."/>
            <person name="Mcdonald J.E."/>
        </authorList>
    </citation>
    <scope>NUCLEOTIDE SEQUENCE [LARGE SCALE GENOMIC DNA]</scope>
    <source>
        <strain evidence="10 11">FRB141</strain>
    </source>
</reference>
<accession>A0AAE8JM24</accession>
<comment type="similarity">
    <text evidence="2">Belongs to the metallo-dependent hydrolases superfamily. Hydantoinase/dihydropyrimidinase family.</text>
</comment>
<protein>
    <recommendedName>
        <fullName evidence="7">D-hydantoinase</fullName>
    </recommendedName>
</protein>
<gene>
    <name evidence="10" type="ORF">BIY26_15190</name>
</gene>
<dbReference type="SUPFAM" id="SSF51556">
    <property type="entry name" value="Metallo-dependent hydrolases"/>
    <property type="match status" value="1"/>
</dbReference>
<dbReference type="Proteomes" id="UP000285972">
    <property type="component" value="Unassembled WGS sequence"/>
</dbReference>
<feature type="modified residue" description="N6-carboxylysine" evidence="8">
    <location>
        <position position="149"/>
    </location>
</feature>
<sequence length="491" mass="53231">MFDLIIRGGRIITATDDYTADIGIKDGRIAALGALSEGRETIDADGLWVMPGGIEGHCHIAQESSSGLMSADDYYSGTVSAAFGGNTTIVPFAAQMKGQRLENVLEVYHHRAAPKAVLDYSWHLIITDPTASLADDLPKVVARGVPSFKFFMTYDAVKMNDGDILNLLTLAAEHGALAMVHAENNDIIKWMSQRLLDRGYTAPRYHAISHPAAAEIEAIGRVTQLAAFVGGPLMVVHVSTVEGAEIIARARLAGAKIFSETCPQYLFLTRDDLDRPGREGAKFMCSPPVRDTTTQQGLWRHLQAGTFDFFSSDHAPYRFDASGKFFHGPDATFRQIANGMPGIGLRMPLLFSEGVMKGRITPQQFVALTSTNAAKTLGMFPQKGAIAIGADADLALWDPNATRRVTHADQHDNMDYTPFEGMTLRGCPVRVISRGETVIADGELRAAAGRGRFVHRRPPDCTGMPGVYTPELDPALNFGADLAPVSKREAE</sequence>
<evidence type="ECO:0000313" key="10">
    <source>
        <dbReference type="EMBL" id="RLM20839.1"/>
    </source>
</evidence>
<dbReference type="RefSeq" id="WP_095833928.1">
    <property type="nucleotide sequence ID" value="NZ_CP014137.1"/>
</dbReference>
<dbReference type="InterPro" id="IPR011778">
    <property type="entry name" value="Hydantoinase/dihydroPyrase"/>
</dbReference>
<keyword evidence="5" id="KW-0378">Hydrolase</keyword>
<dbReference type="InterPro" id="IPR006680">
    <property type="entry name" value="Amidohydro-rel"/>
</dbReference>
<evidence type="ECO:0000256" key="8">
    <source>
        <dbReference type="PIRSR" id="PIRSR611778-50"/>
    </source>
</evidence>
<proteinExistence type="inferred from homology"/>
<keyword evidence="4" id="KW-0479">Metal-binding</keyword>